<keyword evidence="2" id="KW-1185">Reference proteome</keyword>
<reference evidence="1 2" key="1">
    <citation type="submission" date="2021-06" db="EMBL/GenBank/DDBJ databases">
        <title>Caerostris extrusa draft genome.</title>
        <authorList>
            <person name="Kono N."/>
            <person name="Arakawa K."/>
        </authorList>
    </citation>
    <scope>NUCLEOTIDE SEQUENCE [LARGE SCALE GENOMIC DNA]</scope>
</reference>
<accession>A0AAV4PE57</accession>
<evidence type="ECO:0000313" key="2">
    <source>
        <dbReference type="Proteomes" id="UP001054945"/>
    </source>
</evidence>
<gene>
    <name evidence="1" type="ORF">CEXT_659771</name>
</gene>
<dbReference type="AlphaFoldDB" id="A0AAV4PE57"/>
<protein>
    <submittedName>
        <fullName evidence="1">Uncharacterized protein</fullName>
    </submittedName>
</protein>
<name>A0AAV4PE57_CAEEX</name>
<evidence type="ECO:0000313" key="1">
    <source>
        <dbReference type="EMBL" id="GIX95702.1"/>
    </source>
</evidence>
<proteinExistence type="predicted"/>
<organism evidence="1 2">
    <name type="scientific">Caerostris extrusa</name>
    <name type="common">Bark spider</name>
    <name type="synonym">Caerostris bankana</name>
    <dbReference type="NCBI Taxonomy" id="172846"/>
    <lineage>
        <taxon>Eukaryota</taxon>
        <taxon>Metazoa</taxon>
        <taxon>Ecdysozoa</taxon>
        <taxon>Arthropoda</taxon>
        <taxon>Chelicerata</taxon>
        <taxon>Arachnida</taxon>
        <taxon>Araneae</taxon>
        <taxon>Araneomorphae</taxon>
        <taxon>Entelegynae</taxon>
        <taxon>Araneoidea</taxon>
        <taxon>Araneidae</taxon>
        <taxon>Caerostris</taxon>
    </lineage>
</organism>
<dbReference type="Proteomes" id="UP001054945">
    <property type="component" value="Unassembled WGS sequence"/>
</dbReference>
<sequence length="77" mass="8911">MKECKCKKKMRMQKFEDAKIDPYYTAQLKDLLGLQNSTSCDTKRGSQPLTLISVLVPKKRLRQKTLKIYEGREASSN</sequence>
<dbReference type="EMBL" id="BPLR01004549">
    <property type="protein sequence ID" value="GIX95702.1"/>
    <property type="molecule type" value="Genomic_DNA"/>
</dbReference>
<comment type="caution">
    <text evidence="1">The sequence shown here is derived from an EMBL/GenBank/DDBJ whole genome shotgun (WGS) entry which is preliminary data.</text>
</comment>